<sequence>MMAYMSSDAPDIDRMPRGGFDASFLDRLLETGRRASGTLDWTDWFFKNHQRFAAIALDLVADVPDPRILELAAGSGGVSRQLLTNHPSAQVTVSEVDAESVARIAAGDLGSHPRAQVRQLDPTAIDAADGSYDLALSTLSLHHLPPAQAARVFAEGTRVANTLLIIDLPRPPAPLHLMGLATMLPAAILLPFVQDGVISSLRSYSPSALRSLARHADPSIEVELRSGLNLPQIVIARSAH</sequence>
<dbReference type="Pfam" id="PF13649">
    <property type="entry name" value="Methyltransf_25"/>
    <property type="match status" value="1"/>
</dbReference>
<dbReference type="EMBL" id="JARXVE010000004">
    <property type="protein sequence ID" value="MDH6196475.1"/>
    <property type="molecule type" value="Genomic_DNA"/>
</dbReference>
<evidence type="ECO:0000313" key="3">
    <source>
        <dbReference type="Proteomes" id="UP001160130"/>
    </source>
</evidence>
<accession>A0ABT6L384</accession>
<keyword evidence="2" id="KW-0808">Transferase</keyword>
<name>A0ABT6L384_9MYCO</name>
<organism evidence="2 3">
    <name type="scientific">Mycolicibacterium frederiksbergense</name>
    <dbReference type="NCBI Taxonomy" id="117567"/>
    <lineage>
        <taxon>Bacteria</taxon>
        <taxon>Bacillati</taxon>
        <taxon>Actinomycetota</taxon>
        <taxon>Actinomycetes</taxon>
        <taxon>Mycobacteriales</taxon>
        <taxon>Mycobacteriaceae</taxon>
        <taxon>Mycolicibacterium</taxon>
    </lineage>
</organism>
<dbReference type="CDD" id="cd02440">
    <property type="entry name" value="AdoMet_MTases"/>
    <property type="match status" value="1"/>
</dbReference>
<dbReference type="SUPFAM" id="SSF53335">
    <property type="entry name" value="S-adenosyl-L-methionine-dependent methyltransferases"/>
    <property type="match status" value="1"/>
</dbReference>
<evidence type="ECO:0000259" key="1">
    <source>
        <dbReference type="Pfam" id="PF13649"/>
    </source>
</evidence>
<evidence type="ECO:0000313" key="2">
    <source>
        <dbReference type="EMBL" id="MDH6196475.1"/>
    </source>
</evidence>
<dbReference type="InterPro" id="IPR041698">
    <property type="entry name" value="Methyltransf_25"/>
</dbReference>
<protein>
    <submittedName>
        <fullName evidence="2">SAM-dependent methyltransferase</fullName>
    </submittedName>
</protein>
<gene>
    <name evidence="2" type="ORF">M2272_003118</name>
</gene>
<dbReference type="InterPro" id="IPR029063">
    <property type="entry name" value="SAM-dependent_MTases_sf"/>
</dbReference>
<dbReference type="GO" id="GO:0008168">
    <property type="term" value="F:methyltransferase activity"/>
    <property type="evidence" value="ECO:0007669"/>
    <property type="project" value="UniProtKB-KW"/>
</dbReference>
<reference evidence="2 3" key="1">
    <citation type="submission" date="2023-04" db="EMBL/GenBank/DDBJ databases">
        <title>Forest soil microbial communities from Buena Vista Peninsula, Colon Province, Panama.</title>
        <authorList>
            <person name="Bouskill N."/>
        </authorList>
    </citation>
    <scope>NUCLEOTIDE SEQUENCE [LARGE SCALE GENOMIC DNA]</scope>
    <source>
        <strain evidence="2 3">AC80</strain>
    </source>
</reference>
<dbReference type="Proteomes" id="UP001160130">
    <property type="component" value="Unassembled WGS sequence"/>
</dbReference>
<keyword evidence="3" id="KW-1185">Reference proteome</keyword>
<dbReference type="GO" id="GO:0032259">
    <property type="term" value="P:methylation"/>
    <property type="evidence" value="ECO:0007669"/>
    <property type="project" value="UniProtKB-KW"/>
</dbReference>
<keyword evidence="2" id="KW-0489">Methyltransferase</keyword>
<proteinExistence type="predicted"/>
<feature type="domain" description="Methyltransferase" evidence="1">
    <location>
        <begin position="68"/>
        <end position="159"/>
    </location>
</feature>
<comment type="caution">
    <text evidence="2">The sequence shown here is derived from an EMBL/GenBank/DDBJ whole genome shotgun (WGS) entry which is preliminary data.</text>
</comment>
<dbReference type="Gene3D" id="3.40.50.150">
    <property type="entry name" value="Vaccinia Virus protein VP39"/>
    <property type="match status" value="1"/>
</dbReference>